<sequence length="104" mass="12023">MDLRCRCKGGFFFYPTLFAKRTMGCFGKHKPPPERKSRIRSHLRRHKDEILEMAPSEEVSWKDTTSRSLEGPGHHFPSPMLLCWPTSRIGKHADPTENSKVQSI</sequence>
<geneLocation type="mitochondrion" evidence="2"/>
<protein>
    <submittedName>
        <fullName evidence="2">Uncharacterized protein</fullName>
    </submittedName>
</protein>
<dbReference type="AlphaFoldDB" id="H9M8B5"/>
<keyword evidence="2" id="KW-0496">Mitochondrion</keyword>
<dbReference type="RefSeq" id="YP_006234280.1">
    <property type="nucleotide sequence ID" value="NC_017755.1"/>
</dbReference>
<gene>
    <name evidence="2" type="primary">ORF104_2</name>
    <name evidence="2" type="ORF">HusqMp36</name>
</gene>
<reference evidence="2" key="1">
    <citation type="journal article" date="2012" name="PLoS ONE">
        <title>The Mitochondrial Genome of the Lycophyte Huperzia squarrosa: The Most Archaic Form in Vascular Plants.</title>
        <authorList>
            <person name="Liu Y."/>
            <person name="Wang B."/>
            <person name="Cui P."/>
            <person name="Li L."/>
            <person name="Xue J.Y."/>
            <person name="Yu J."/>
            <person name="Qiu Y.L."/>
        </authorList>
    </citation>
    <scope>NUCLEOTIDE SEQUENCE</scope>
</reference>
<organism evidence="2">
    <name type="scientific">Phlegmariurus squarrosus</name>
    <name type="common">Rock tassel fern</name>
    <name type="synonym">Lycopodium squarrosum</name>
    <dbReference type="NCBI Taxonomy" id="73615"/>
    <lineage>
        <taxon>Eukaryota</taxon>
        <taxon>Viridiplantae</taxon>
        <taxon>Streptophyta</taxon>
        <taxon>Embryophyta</taxon>
        <taxon>Tracheophyta</taxon>
        <taxon>Lycopodiopsida</taxon>
        <taxon>Lycopodiales</taxon>
        <taxon>Lycopodiaceae</taxon>
        <taxon>Huperzioideae</taxon>
        <taxon>Phlegmariurus</taxon>
    </lineage>
</organism>
<proteinExistence type="predicted"/>
<evidence type="ECO:0000256" key="1">
    <source>
        <dbReference type="SAM" id="MobiDB-lite"/>
    </source>
</evidence>
<name>H9M8B5_PHLSQ</name>
<dbReference type="GeneID" id="12354477"/>
<dbReference type="EMBL" id="JQ002659">
    <property type="protein sequence ID" value="AEV55822.1"/>
    <property type="molecule type" value="Genomic_DNA"/>
</dbReference>
<accession>H9M8B5</accession>
<feature type="region of interest" description="Disordered" evidence="1">
    <location>
        <begin position="55"/>
        <end position="74"/>
    </location>
</feature>
<evidence type="ECO:0000313" key="2">
    <source>
        <dbReference type="EMBL" id="AEV55822.1"/>
    </source>
</evidence>